<organism evidence="1">
    <name type="scientific">freshwater metagenome</name>
    <dbReference type="NCBI Taxonomy" id="449393"/>
    <lineage>
        <taxon>unclassified sequences</taxon>
        <taxon>metagenomes</taxon>
        <taxon>ecological metagenomes</taxon>
    </lineage>
</organism>
<accession>A0A6J6JQF3</accession>
<proteinExistence type="predicted"/>
<gene>
    <name evidence="1" type="ORF">UFOPK2001_00981</name>
</gene>
<name>A0A6J6JQF3_9ZZZZ</name>
<sequence>MKRSVGLIEGKFEPVGKRPPLLAGLLGVFENLVIDIGDVANQGNVRAVHGEPTAELVIDQSRTEVTDVGQALNGWAAKIDSDLAGNDRFEGAHGLGA</sequence>
<protein>
    <submittedName>
        <fullName evidence="1">Unannotated protein</fullName>
    </submittedName>
</protein>
<dbReference type="EMBL" id="CAEZVN010000113">
    <property type="protein sequence ID" value="CAB4638213.1"/>
    <property type="molecule type" value="Genomic_DNA"/>
</dbReference>
<reference evidence="1" key="1">
    <citation type="submission" date="2020-05" db="EMBL/GenBank/DDBJ databases">
        <authorList>
            <person name="Chiriac C."/>
            <person name="Salcher M."/>
            <person name="Ghai R."/>
            <person name="Kavagutti S V."/>
        </authorList>
    </citation>
    <scope>NUCLEOTIDE SEQUENCE</scope>
</reference>
<dbReference type="AlphaFoldDB" id="A0A6J6JQF3"/>
<evidence type="ECO:0000313" key="1">
    <source>
        <dbReference type="EMBL" id="CAB4638213.1"/>
    </source>
</evidence>